<sequence length="533" mass="59348">MDTGYTKKGEKGMLKKIGKRNSKQNQNSCSSIEEEELIPKNIEAVKSKLGDIFSECDDFILREIVCGEKGSIRMLVAYIDGFVDKRVLNQDVIRPILDYFSNKKTGKRDRIYEILKQSIINNNDIKEAESMQHAVNSIVSGEALLFIDGKSSALVIGVKAPQGRQVEEPDTEVSLRGSREGFVENLLTNTTLLRKRIKNPNLKFEMIQMGEQTRTDICICYIKGIANEEIVREVRDRLKRIKTDAILDSGYIEQFISDSRFSIFPTVGSSEKCDKLAGKLLEGRIAIFCDGTPYVLTVPYLFIESLQASDDYYEHACFATLMRLLRLLALLTSLLLQGLYVALTAFHHTVIPFKLMITVAASRQGIPFSPFGEAILMLITFELLREAGVRMPRPVGQALSIVGAIVLGEAAVAAGLASTPLIVTTAITAICSFVVPPLIRATMILRFVFLAAANFLGFLGVAFVFIAVFIHLCRLRSFGVPYMAPFSPLIVSDLKDSVVVVPIWAMITRPKILWQEENSGAAEMKRQDVKLKR</sequence>
<reference evidence="5" key="1">
    <citation type="submission" date="2020-07" db="EMBL/GenBank/DDBJ databases">
        <title>Koleobacter methoxysyntrophicus gen. nov., sp. nov., a novel anaerobic bacterium isolated from deep subsurface oil field and proposal of Koleobacterales ord. nov. in the phylum Firmicutes.</title>
        <authorList>
            <person name="Sakamoto S."/>
            <person name="Tamaki H."/>
        </authorList>
    </citation>
    <scope>NUCLEOTIDE SEQUENCE</scope>
    <source>
        <strain evidence="5">NRmbB1</strain>
    </source>
</reference>
<feature type="region of interest" description="Disordered" evidence="3">
    <location>
        <begin position="1"/>
        <end position="30"/>
    </location>
</feature>
<evidence type="ECO:0000256" key="2">
    <source>
        <dbReference type="ARBA" id="ARBA00023136"/>
    </source>
</evidence>
<dbReference type="Proteomes" id="UP000662904">
    <property type="component" value="Chromosome"/>
</dbReference>
<keyword evidence="6" id="KW-1185">Reference proteome</keyword>
<keyword evidence="4" id="KW-0812">Transmembrane</keyword>
<evidence type="ECO:0000256" key="3">
    <source>
        <dbReference type="SAM" id="MobiDB-lite"/>
    </source>
</evidence>
<proteinExistence type="inferred from homology"/>
<dbReference type="EMBL" id="CP059066">
    <property type="protein sequence ID" value="QSQ08001.1"/>
    <property type="molecule type" value="Genomic_DNA"/>
</dbReference>
<dbReference type="Pfam" id="PF03323">
    <property type="entry name" value="GerA"/>
    <property type="match status" value="1"/>
</dbReference>
<dbReference type="PIRSF" id="PIRSF005690">
    <property type="entry name" value="GerBA"/>
    <property type="match status" value="1"/>
</dbReference>
<gene>
    <name evidence="5" type="primary">gerBA_2</name>
    <name evidence="5" type="ORF">H0A61_00320</name>
</gene>
<keyword evidence="2 4" id="KW-0472">Membrane</keyword>
<evidence type="ECO:0000256" key="4">
    <source>
        <dbReference type="SAM" id="Phobius"/>
    </source>
</evidence>
<comment type="similarity">
    <text evidence="1">Belongs to the GerABKA family.</text>
</comment>
<name>A0A8A0RHP7_9FIRM</name>
<evidence type="ECO:0000313" key="6">
    <source>
        <dbReference type="Proteomes" id="UP000662904"/>
    </source>
</evidence>
<dbReference type="PANTHER" id="PTHR22550:SF5">
    <property type="entry name" value="LEUCINE ZIPPER PROTEIN 4"/>
    <property type="match status" value="1"/>
</dbReference>
<feature type="compositionally biased region" description="Basic and acidic residues" evidence="3">
    <location>
        <begin position="1"/>
        <end position="13"/>
    </location>
</feature>
<accession>A0A8A0RHP7</accession>
<dbReference type="InterPro" id="IPR050768">
    <property type="entry name" value="UPF0353/GerABKA_families"/>
</dbReference>
<protein>
    <submittedName>
        <fullName evidence="5">Spore germination protein B1</fullName>
    </submittedName>
</protein>
<evidence type="ECO:0000256" key="1">
    <source>
        <dbReference type="ARBA" id="ARBA00005278"/>
    </source>
</evidence>
<dbReference type="GO" id="GO:0009847">
    <property type="term" value="P:spore germination"/>
    <property type="evidence" value="ECO:0007669"/>
    <property type="project" value="InterPro"/>
</dbReference>
<dbReference type="PANTHER" id="PTHR22550">
    <property type="entry name" value="SPORE GERMINATION PROTEIN"/>
    <property type="match status" value="1"/>
</dbReference>
<dbReference type="KEGG" id="kme:H0A61_00320"/>
<dbReference type="InterPro" id="IPR004995">
    <property type="entry name" value="Spore_Ger"/>
</dbReference>
<dbReference type="GO" id="GO:0016020">
    <property type="term" value="C:membrane"/>
    <property type="evidence" value="ECO:0007669"/>
    <property type="project" value="InterPro"/>
</dbReference>
<organism evidence="5 6">
    <name type="scientific">Koleobacter methoxysyntrophicus</name>
    <dbReference type="NCBI Taxonomy" id="2751313"/>
    <lineage>
        <taxon>Bacteria</taxon>
        <taxon>Bacillati</taxon>
        <taxon>Bacillota</taxon>
        <taxon>Clostridia</taxon>
        <taxon>Koleobacterales</taxon>
        <taxon>Koleobacteraceae</taxon>
        <taxon>Koleobacter</taxon>
    </lineage>
</organism>
<feature type="transmembrane region" description="Helical" evidence="4">
    <location>
        <begin position="327"/>
        <end position="346"/>
    </location>
</feature>
<dbReference type="AlphaFoldDB" id="A0A8A0RHP7"/>
<feature type="transmembrane region" description="Helical" evidence="4">
    <location>
        <begin position="447"/>
        <end position="472"/>
    </location>
</feature>
<evidence type="ECO:0000313" key="5">
    <source>
        <dbReference type="EMBL" id="QSQ08001.1"/>
    </source>
</evidence>
<feature type="transmembrane region" description="Helical" evidence="4">
    <location>
        <begin position="421"/>
        <end position="440"/>
    </location>
</feature>
<keyword evidence="4" id="KW-1133">Transmembrane helix</keyword>